<dbReference type="PANTHER" id="PTHR37953">
    <property type="entry name" value="UPF0127 PROTEIN MJ1496"/>
    <property type="match status" value="1"/>
</dbReference>
<protein>
    <submittedName>
        <fullName evidence="1">DUF192 domain-containing protein</fullName>
    </submittedName>
</protein>
<dbReference type="InterPro" id="IPR038695">
    <property type="entry name" value="Saro_0823-like_sf"/>
</dbReference>
<dbReference type="EMBL" id="DVAD01000007">
    <property type="protein sequence ID" value="HIJ99450.1"/>
    <property type="molecule type" value="Genomic_DNA"/>
</dbReference>
<keyword evidence="2" id="KW-1185">Reference proteome</keyword>
<dbReference type="AlphaFoldDB" id="A0A832XHH3"/>
<organism evidence="1 2">
    <name type="scientific">Candidatus Undinarchaeum marinum</name>
    <dbReference type="NCBI Taxonomy" id="2756141"/>
    <lineage>
        <taxon>Archaea</taxon>
        <taxon>Candidatus Undinarchaeota</taxon>
        <taxon>Candidatus Undinarchaeia</taxon>
        <taxon>Candidatus Undinarchaeales</taxon>
        <taxon>Candidatus Undinarchaeaceae</taxon>
        <taxon>Candidatus Undinarchaeum</taxon>
    </lineage>
</organism>
<evidence type="ECO:0000313" key="1">
    <source>
        <dbReference type="EMBL" id="HIJ99450.1"/>
    </source>
</evidence>
<dbReference type="PANTHER" id="PTHR37953:SF1">
    <property type="entry name" value="UPF0127 PROTEIN MJ1496"/>
    <property type="match status" value="1"/>
</dbReference>
<name>A0A832XHH3_9ARCH</name>
<dbReference type="Pfam" id="PF02643">
    <property type="entry name" value="DUF192"/>
    <property type="match status" value="1"/>
</dbReference>
<dbReference type="Proteomes" id="UP000604391">
    <property type="component" value="Unassembled WGS sequence"/>
</dbReference>
<gene>
    <name evidence="1" type="ORF">H1011_01335</name>
</gene>
<reference evidence="1 2" key="1">
    <citation type="journal article" name="Nat. Commun.">
        <title>Undinarchaeota illuminate DPANN phylogeny and the impact of gene transfer on archaeal evolution.</title>
        <authorList>
            <person name="Dombrowski N."/>
            <person name="Williams T.A."/>
            <person name="Sun J."/>
            <person name="Woodcroft B.J."/>
            <person name="Lee J.H."/>
            <person name="Minh B.Q."/>
            <person name="Rinke C."/>
            <person name="Spang A."/>
        </authorList>
    </citation>
    <scope>NUCLEOTIDE SEQUENCE [LARGE SCALE GENOMIC DNA]</scope>
    <source>
        <strain evidence="1">MAG_bin17</strain>
    </source>
</reference>
<evidence type="ECO:0000313" key="2">
    <source>
        <dbReference type="Proteomes" id="UP000604391"/>
    </source>
</evidence>
<dbReference type="InterPro" id="IPR003795">
    <property type="entry name" value="DUF192"/>
</dbReference>
<proteinExistence type="predicted"/>
<comment type="caution">
    <text evidence="1">The sequence shown here is derived from an EMBL/GenBank/DDBJ whole genome shotgun (WGS) entry which is preliminary data.</text>
</comment>
<sequence>MAKVNGISVEIADSLFEKVSGLMMRKKIKPLLFDFRRDSTILCSIHTFFMLKPIDIVYINSNKVVVQVIKARPWRAYYPQQKSRYVLELPAGMGKKFTTGKKITISI</sequence>
<accession>A0A832XHH3</accession>
<dbReference type="Gene3D" id="2.60.120.1140">
    <property type="entry name" value="Protein of unknown function DUF192"/>
    <property type="match status" value="1"/>
</dbReference>